<dbReference type="AlphaFoldDB" id="A0A448BG14"/>
<keyword evidence="5 10" id="KW-0812">Transmembrane</keyword>
<keyword evidence="4" id="KW-0973">c-di-GMP</keyword>
<dbReference type="InterPro" id="IPR001633">
    <property type="entry name" value="EAL_dom"/>
</dbReference>
<dbReference type="CDD" id="cd01948">
    <property type="entry name" value="EAL"/>
    <property type="match status" value="1"/>
</dbReference>
<accession>A0A448BG14</accession>
<organism evidence="12 13">
    <name type="scientific">Pseudomonas fluorescens</name>
    <dbReference type="NCBI Taxonomy" id="294"/>
    <lineage>
        <taxon>Bacteria</taxon>
        <taxon>Pseudomonadati</taxon>
        <taxon>Pseudomonadota</taxon>
        <taxon>Gammaproteobacteria</taxon>
        <taxon>Pseudomonadales</taxon>
        <taxon>Pseudomonadaceae</taxon>
        <taxon>Pseudomonas</taxon>
    </lineage>
</organism>
<keyword evidence="6" id="KW-0378">Hydrolase</keyword>
<evidence type="ECO:0000313" key="12">
    <source>
        <dbReference type="EMBL" id="VEE44133.1"/>
    </source>
</evidence>
<feature type="domain" description="EAL" evidence="11">
    <location>
        <begin position="258"/>
        <end position="512"/>
    </location>
</feature>
<dbReference type="Gene3D" id="3.20.20.450">
    <property type="entry name" value="EAL domain"/>
    <property type="match status" value="1"/>
</dbReference>
<dbReference type="Pfam" id="PF00563">
    <property type="entry name" value="EAL"/>
    <property type="match status" value="1"/>
</dbReference>
<dbReference type="InterPro" id="IPR035919">
    <property type="entry name" value="EAL_sf"/>
</dbReference>
<dbReference type="FunFam" id="3.20.20.450:FF:000001">
    <property type="entry name" value="Cyclic di-GMP phosphodiesterase yahA"/>
    <property type="match status" value="1"/>
</dbReference>
<dbReference type="GO" id="GO:0005886">
    <property type="term" value="C:plasma membrane"/>
    <property type="evidence" value="ECO:0007669"/>
    <property type="project" value="UniProtKB-SubCell"/>
</dbReference>
<feature type="transmembrane region" description="Helical" evidence="10">
    <location>
        <begin position="12"/>
        <end position="35"/>
    </location>
</feature>
<reference evidence="12 13" key="1">
    <citation type="submission" date="2018-12" db="EMBL/GenBank/DDBJ databases">
        <authorList>
            <consortium name="Pathogen Informatics"/>
        </authorList>
    </citation>
    <scope>NUCLEOTIDE SEQUENCE [LARGE SCALE GENOMIC DNA]</scope>
    <source>
        <strain evidence="12 13">NCTC10783</strain>
    </source>
</reference>
<evidence type="ECO:0000256" key="6">
    <source>
        <dbReference type="ARBA" id="ARBA00022801"/>
    </source>
</evidence>
<keyword evidence="7 10" id="KW-1133">Transmembrane helix</keyword>
<evidence type="ECO:0000259" key="11">
    <source>
        <dbReference type="PROSITE" id="PS50883"/>
    </source>
</evidence>
<protein>
    <recommendedName>
        <fullName evidence="2">cyclic-guanylate-specific phosphodiesterase</fullName>
        <ecNumber evidence="2">3.1.4.52</ecNumber>
    </recommendedName>
</protein>
<dbReference type="GO" id="GO:0071111">
    <property type="term" value="F:cyclic-guanylate-specific phosphodiesterase activity"/>
    <property type="evidence" value="ECO:0007669"/>
    <property type="project" value="UniProtKB-EC"/>
</dbReference>
<evidence type="ECO:0000256" key="3">
    <source>
        <dbReference type="ARBA" id="ARBA00022475"/>
    </source>
</evidence>
<dbReference type="PANTHER" id="PTHR33121:SF80">
    <property type="entry name" value="CYCLIC DI-GMP PHOSPHODIESTERASE PDEL"/>
    <property type="match status" value="1"/>
</dbReference>
<evidence type="ECO:0000256" key="9">
    <source>
        <dbReference type="ARBA" id="ARBA00034290"/>
    </source>
</evidence>
<keyword evidence="8 10" id="KW-0472">Membrane</keyword>
<dbReference type="SUPFAM" id="SSF141868">
    <property type="entry name" value="EAL domain-like"/>
    <property type="match status" value="1"/>
</dbReference>
<dbReference type="Proteomes" id="UP000278078">
    <property type="component" value="Chromosome"/>
</dbReference>
<evidence type="ECO:0000256" key="8">
    <source>
        <dbReference type="ARBA" id="ARBA00023136"/>
    </source>
</evidence>
<keyword evidence="3" id="KW-1003">Cell membrane</keyword>
<dbReference type="PANTHER" id="PTHR33121">
    <property type="entry name" value="CYCLIC DI-GMP PHOSPHODIESTERASE PDEF"/>
    <property type="match status" value="1"/>
</dbReference>
<dbReference type="SMART" id="SM00052">
    <property type="entry name" value="EAL"/>
    <property type="match status" value="1"/>
</dbReference>
<dbReference type="InterPro" id="IPR024744">
    <property type="entry name" value="CSS-motif_dom"/>
</dbReference>
<sequence length="526" mass="58232">MPIPVKRARRKALRLSLSVLVGVMPIVLGLLILYWQAERSLQETSEQAAGNAVRQFERMLDNAALAARKVMPVAGRPCPEAELALREQVAIMPFVRSVNLTRDNTIYCTSLFGGFDEPVRIENYVDGRLLLMPGNQVTPDAALLVLRDFHGKRGVLAAIDGRYLSYVLDLVDRRSRQVLVVGPNWLDAEGRTHRDAPPTYEVAAVSLASQRYPLRVLSGFPEGEEWRSIRSQNPAMFGLLLFFGLLAGTLCYWLSRRVASPSSELRRALEANEFIPYYQPLSPGQGGRWIGVEVLMRWRHPREGLIRPDLFIPFAERSGLIVPMTRALMRQVAEDLGGHAGKLEPGFHIGFNISATHCHELALVDDCRELLAAFPPGHITLVLELTERELIESSEVTDRLFDELHALGVKIAIDDFGTGHSSLAYLRKFQVDCLKIDQSFVARIGIDTLSGHILDSIVELSAKLDLDIVAEGVETPEQRDYLAARGVDYLQGYLIGRPMPLESLLSSLTVQEGQGASVVALPADGG</sequence>
<evidence type="ECO:0000313" key="13">
    <source>
        <dbReference type="Proteomes" id="UP000278078"/>
    </source>
</evidence>
<comment type="catalytic activity">
    <reaction evidence="9">
        <text>3',3'-c-di-GMP + H2O = 5'-phosphoguanylyl(3'-&gt;5')guanosine + H(+)</text>
        <dbReference type="Rhea" id="RHEA:24902"/>
        <dbReference type="ChEBI" id="CHEBI:15377"/>
        <dbReference type="ChEBI" id="CHEBI:15378"/>
        <dbReference type="ChEBI" id="CHEBI:58754"/>
        <dbReference type="ChEBI" id="CHEBI:58805"/>
        <dbReference type="EC" id="3.1.4.52"/>
    </reaction>
</comment>
<dbReference type="InterPro" id="IPR050706">
    <property type="entry name" value="Cyclic-di-GMP_PDE-like"/>
</dbReference>
<evidence type="ECO:0000256" key="4">
    <source>
        <dbReference type="ARBA" id="ARBA00022636"/>
    </source>
</evidence>
<name>A0A448BG14_PSEFL</name>
<evidence type="ECO:0000256" key="2">
    <source>
        <dbReference type="ARBA" id="ARBA00012282"/>
    </source>
</evidence>
<evidence type="ECO:0000256" key="1">
    <source>
        <dbReference type="ARBA" id="ARBA00004651"/>
    </source>
</evidence>
<evidence type="ECO:0000256" key="5">
    <source>
        <dbReference type="ARBA" id="ARBA00022692"/>
    </source>
</evidence>
<dbReference type="PROSITE" id="PS50883">
    <property type="entry name" value="EAL"/>
    <property type="match status" value="1"/>
</dbReference>
<proteinExistence type="predicted"/>
<evidence type="ECO:0000256" key="10">
    <source>
        <dbReference type="SAM" id="Phobius"/>
    </source>
</evidence>
<dbReference type="EC" id="3.1.4.52" evidence="2"/>
<comment type="subcellular location">
    <subcellularLocation>
        <location evidence="1">Cell membrane</location>
        <topology evidence="1">Multi-pass membrane protein</topology>
    </subcellularLocation>
</comment>
<dbReference type="Pfam" id="PF12792">
    <property type="entry name" value="CSS-motif"/>
    <property type="match status" value="1"/>
</dbReference>
<evidence type="ECO:0000256" key="7">
    <source>
        <dbReference type="ARBA" id="ARBA00022989"/>
    </source>
</evidence>
<dbReference type="EMBL" id="LR134300">
    <property type="protein sequence ID" value="VEE44133.1"/>
    <property type="molecule type" value="Genomic_DNA"/>
</dbReference>
<gene>
    <name evidence="12" type="primary">ycgG</name>
    <name evidence="12" type="ORF">NCTC10783_00067</name>
</gene>